<dbReference type="VEuPathDB" id="ToxoDB:EMH_0054900"/>
<evidence type="ECO:0000256" key="1">
    <source>
        <dbReference type="SAM" id="MobiDB-lite"/>
    </source>
</evidence>
<keyword evidence="2" id="KW-0472">Membrane</keyword>
<dbReference type="GO" id="GO:0016020">
    <property type="term" value="C:membrane"/>
    <property type="evidence" value="ECO:0007669"/>
    <property type="project" value="TreeGrafter"/>
</dbReference>
<feature type="region of interest" description="Disordered" evidence="1">
    <location>
        <begin position="370"/>
        <end position="416"/>
    </location>
</feature>
<feature type="region of interest" description="Disordered" evidence="1">
    <location>
        <begin position="217"/>
        <end position="236"/>
    </location>
</feature>
<feature type="compositionally biased region" description="Low complexity" evidence="1">
    <location>
        <begin position="907"/>
        <end position="918"/>
    </location>
</feature>
<name>U6KDS0_9EIME</name>
<dbReference type="OrthoDB" id="419711at2759"/>
<protein>
    <submittedName>
        <fullName evidence="3">Uncharacterized protein</fullName>
    </submittedName>
</protein>
<dbReference type="PANTHER" id="PTHR12242">
    <property type="entry name" value="OS02G0130600 PROTEIN-RELATED"/>
    <property type="match status" value="1"/>
</dbReference>
<keyword evidence="2" id="KW-1133">Transmembrane helix</keyword>
<feature type="transmembrane region" description="Helical" evidence="2">
    <location>
        <begin position="778"/>
        <end position="799"/>
    </location>
</feature>
<evidence type="ECO:0000313" key="3">
    <source>
        <dbReference type="EMBL" id="CDJ33633.1"/>
    </source>
</evidence>
<reference evidence="3" key="1">
    <citation type="submission" date="2013-10" db="EMBL/GenBank/DDBJ databases">
        <title>Genomic analysis of the causative agents of coccidiosis in chickens.</title>
        <authorList>
            <person name="Reid A.J."/>
            <person name="Blake D."/>
            <person name="Billington K."/>
            <person name="Browne H."/>
            <person name="Dunn M."/>
            <person name="Hung S."/>
            <person name="Kawahara F."/>
            <person name="Miranda-Saavedra D."/>
            <person name="Mourier T."/>
            <person name="Nagra H."/>
            <person name="Otto T.D."/>
            <person name="Rawlings N."/>
            <person name="Sanchez A."/>
            <person name="Sanders M."/>
            <person name="Subramaniam C."/>
            <person name="Tay Y."/>
            <person name="Dear P."/>
            <person name="Doerig C."/>
            <person name="Gruber A."/>
            <person name="Parkinson J."/>
            <person name="Shirley M."/>
            <person name="Wan K.L."/>
            <person name="Berriman M."/>
            <person name="Tomley F."/>
            <person name="Pain A."/>
        </authorList>
    </citation>
    <scope>NUCLEOTIDE SEQUENCE [LARGE SCALE GENOMIC DNA]</scope>
    <source>
        <strain evidence="3">Houghton</strain>
    </source>
</reference>
<evidence type="ECO:0000256" key="2">
    <source>
        <dbReference type="SAM" id="Phobius"/>
    </source>
</evidence>
<feature type="region of interest" description="Disordered" evidence="1">
    <location>
        <begin position="873"/>
        <end position="918"/>
    </location>
</feature>
<feature type="region of interest" description="Disordered" evidence="1">
    <location>
        <begin position="529"/>
        <end position="578"/>
    </location>
</feature>
<feature type="transmembrane region" description="Helical" evidence="2">
    <location>
        <begin position="342"/>
        <end position="364"/>
    </location>
</feature>
<feature type="compositionally biased region" description="Polar residues" evidence="1">
    <location>
        <begin position="1"/>
        <end position="10"/>
    </location>
</feature>
<keyword evidence="4" id="KW-1185">Reference proteome</keyword>
<feature type="compositionally biased region" description="Polar residues" evidence="1">
    <location>
        <begin position="886"/>
        <end position="901"/>
    </location>
</feature>
<dbReference type="Proteomes" id="UP000030744">
    <property type="component" value="Unassembled WGS sequence"/>
</dbReference>
<reference evidence="3" key="2">
    <citation type="submission" date="2013-10" db="EMBL/GenBank/DDBJ databases">
        <authorList>
            <person name="Aslett M."/>
        </authorList>
    </citation>
    <scope>NUCLEOTIDE SEQUENCE [LARGE SCALE GENOMIC DNA]</scope>
    <source>
        <strain evidence="3">Houghton</strain>
    </source>
</reference>
<feature type="transmembrane region" description="Helical" evidence="2">
    <location>
        <begin position="738"/>
        <end position="758"/>
    </location>
</feature>
<feature type="transmembrane region" description="Helical" evidence="2">
    <location>
        <begin position="707"/>
        <end position="726"/>
    </location>
</feature>
<feature type="region of interest" description="Disordered" evidence="1">
    <location>
        <begin position="1"/>
        <end position="57"/>
    </location>
</feature>
<proteinExistence type="predicted"/>
<dbReference type="EMBL" id="HG685474">
    <property type="protein sequence ID" value="CDJ33633.1"/>
    <property type="molecule type" value="Genomic_DNA"/>
</dbReference>
<gene>
    <name evidence="3" type="ORF">EMH_0054900</name>
</gene>
<dbReference type="RefSeq" id="XP_013356197.1">
    <property type="nucleotide sequence ID" value="XM_013500743.1"/>
</dbReference>
<feature type="compositionally biased region" description="Low complexity" evidence="1">
    <location>
        <begin position="407"/>
        <end position="416"/>
    </location>
</feature>
<feature type="compositionally biased region" description="Low complexity" evidence="1">
    <location>
        <begin position="19"/>
        <end position="52"/>
    </location>
</feature>
<keyword evidence="2" id="KW-0812">Transmembrane</keyword>
<dbReference type="AlphaFoldDB" id="U6KDS0"/>
<feature type="compositionally biased region" description="Low complexity" evidence="1">
    <location>
        <begin position="556"/>
        <end position="578"/>
    </location>
</feature>
<accession>U6KDS0</accession>
<dbReference type="PANTHER" id="PTHR12242:SF1">
    <property type="entry name" value="MYND-TYPE DOMAIN-CONTAINING PROTEIN"/>
    <property type="match status" value="1"/>
</dbReference>
<sequence length="918" mass="98423">MDSAVATNGTAVPPPQRPASPSSSQPPAGAAAAGACGSPNSVSVSSNQLSASEDNGNSESCYVVRMGLCAHVRAKNAQAAAAAAADAAAGAATDAEPSDTAKIGSLYISSVPAQQHQPCLEHSPAHDEHQRQHRHQHQQQQQQVTLNSPQRVSGPPPSSFCTIRLENSAAYAADSAATEAVVGAVARAAAAEVSLAAATAGGGSAAAAAAEGIASETSSVSGDPLQSHDGPSRETAAKGVVGIDLPDLEHIPVAVRVPPYGEHLWYELKQLKHFWRWDIHQRDWRQILVCSYFPNIIDPALLTLLRICCCFSVLLLECIASIQGVREVGKAQMLYFTNWNSLLVAAGFLSLTITSVIACISFAAPIQTHHSNPADTQQHQLQRRHQLQQDHHHQQPHQHQQHHEQQHQQQQQQQQLLMNAVEDESCTCSVNCMQTSPPPIASRENSSTSLGFSAAEFVAVDGRHPRPTYSSNKAALLPWLVQQRQYRLQQKQQPRDSRTLCLALHGYRDLMADSRCCVEGILFAPNPSNKSQVCVPTEEAERVPRMQLLRKRRTRSSSSSCNSSSNSNSNSSSSSCCSPRIALPSQTPTVWSSGPTCSTGSRSAAERALSRSVESAPGAVAHAADTADAAVATDADAGRVSQPAATRTTRAAAAGGRGAAAAVVTMPWFVQVTWIVHNLQLVSSLGVAAVFFSLFKAENVDFLGSWITVWKHAALVLLTLLHASLLSRIPCPMRHMGFTIILFICYLTLQLCVYIFQISNGQGGVGYVYRIFYLSEPLQAVTVLFCILFCCFLMHLLLFSISRKRCLYVDPPPSVSVTALQLKRSIRYAAAAAAAAAAAEQIANESSAAAAAANNDAGNKDSVVRLNLQQQQLPLQKQQEHPCCSDQASTGNPDGRQSGSSTERDQQQAQQQVEQQVQ</sequence>
<evidence type="ECO:0000313" key="4">
    <source>
        <dbReference type="Proteomes" id="UP000030744"/>
    </source>
</evidence>
<organism evidence="3 4">
    <name type="scientific">Eimeria mitis</name>
    <dbReference type="NCBI Taxonomy" id="44415"/>
    <lineage>
        <taxon>Eukaryota</taxon>
        <taxon>Sar</taxon>
        <taxon>Alveolata</taxon>
        <taxon>Apicomplexa</taxon>
        <taxon>Conoidasida</taxon>
        <taxon>Coccidia</taxon>
        <taxon>Eucoccidiorida</taxon>
        <taxon>Eimeriorina</taxon>
        <taxon>Eimeriidae</taxon>
        <taxon>Eimeria</taxon>
    </lineage>
</organism>
<feature type="region of interest" description="Disordered" evidence="1">
    <location>
        <begin position="114"/>
        <end position="159"/>
    </location>
</feature>
<dbReference type="GeneID" id="25380151"/>